<evidence type="ECO:0000313" key="3">
    <source>
        <dbReference type="Proteomes" id="UP000694565"/>
    </source>
</evidence>
<reference evidence="2" key="1">
    <citation type="submission" date="2025-08" db="UniProtKB">
        <authorList>
            <consortium name="Ensembl"/>
        </authorList>
    </citation>
    <scope>IDENTIFICATION</scope>
</reference>
<keyword evidence="3" id="KW-1185">Reference proteome</keyword>
<keyword evidence="1" id="KW-0812">Transmembrane</keyword>
<sequence length="91" mass="10979">MWRQFAQNMPPSIATSPVLARWLLALVSIYQLLCLWSRWLKLYWRLRFQRESASKYFQNMLNLAVCHTVKGLAHKLKRIIWYSKIRLSIQV</sequence>
<evidence type="ECO:0000313" key="2">
    <source>
        <dbReference type="Ensembl" id="ENSCLMP00005000199.1"/>
    </source>
</evidence>
<keyword evidence="1" id="KW-1133">Transmembrane helix</keyword>
<proteinExistence type="predicted"/>
<dbReference type="AlphaFoldDB" id="A0A8C2W746"/>
<organism evidence="2 3">
    <name type="scientific">Cyclopterus lumpus</name>
    <name type="common">Lumpsucker</name>
    <dbReference type="NCBI Taxonomy" id="8103"/>
    <lineage>
        <taxon>Eukaryota</taxon>
        <taxon>Metazoa</taxon>
        <taxon>Chordata</taxon>
        <taxon>Craniata</taxon>
        <taxon>Vertebrata</taxon>
        <taxon>Euteleostomi</taxon>
        <taxon>Actinopterygii</taxon>
        <taxon>Neopterygii</taxon>
        <taxon>Teleostei</taxon>
        <taxon>Neoteleostei</taxon>
        <taxon>Acanthomorphata</taxon>
        <taxon>Eupercaria</taxon>
        <taxon>Perciformes</taxon>
        <taxon>Cottioidei</taxon>
        <taxon>Cottales</taxon>
        <taxon>Cyclopteridae</taxon>
        <taxon>Cyclopterus</taxon>
    </lineage>
</organism>
<protein>
    <submittedName>
        <fullName evidence="2">Uncharacterized protein</fullName>
    </submittedName>
</protein>
<accession>A0A8C2W746</accession>
<keyword evidence="1" id="KW-0472">Membrane</keyword>
<evidence type="ECO:0000256" key="1">
    <source>
        <dbReference type="SAM" id="Phobius"/>
    </source>
</evidence>
<feature type="transmembrane region" description="Helical" evidence="1">
    <location>
        <begin position="20"/>
        <end position="40"/>
    </location>
</feature>
<reference evidence="2" key="2">
    <citation type="submission" date="2025-09" db="UniProtKB">
        <authorList>
            <consortium name="Ensembl"/>
        </authorList>
    </citation>
    <scope>IDENTIFICATION</scope>
</reference>
<name>A0A8C2W746_CYCLU</name>
<dbReference type="Ensembl" id="ENSCLMT00005000211.1">
    <property type="protein sequence ID" value="ENSCLMP00005000199.1"/>
    <property type="gene ID" value="ENSCLMG00005000178.1"/>
</dbReference>
<dbReference type="Proteomes" id="UP000694565">
    <property type="component" value="Unplaced"/>
</dbReference>